<organism evidence="2 3">
    <name type="scientific">Pseudoduganella buxea</name>
    <dbReference type="NCBI Taxonomy" id="1949069"/>
    <lineage>
        <taxon>Bacteria</taxon>
        <taxon>Pseudomonadati</taxon>
        <taxon>Pseudomonadota</taxon>
        <taxon>Betaproteobacteria</taxon>
        <taxon>Burkholderiales</taxon>
        <taxon>Oxalobacteraceae</taxon>
        <taxon>Telluria group</taxon>
        <taxon>Pseudoduganella</taxon>
    </lineage>
</organism>
<evidence type="ECO:0000313" key="4">
    <source>
        <dbReference type="Proteomes" id="UP000622638"/>
    </source>
</evidence>
<reference evidence="1" key="1">
    <citation type="journal article" date="2014" name="Int. J. Syst. Evol. Microbiol.">
        <title>Complete genome of a new Firmicutes species belonging to the dominant human colonic microbiota ('Ruminococcus bicirculans') reveals two chromosomes and a selective capacity to utilize plant glucans.</title>
        <authorList>
            <consortium name="NISC Comparative Sequencing Program"/>
            <person name="Wegmann U."/>
            <person name="Louis P."/>
            <person name="Goesmann A."/>
            <person name="Henrissat B."/>
            <person name="Duncan S.H."/>
            <person name="Flint H.J."/>
        </authorList>
    </citation>
    <scope>NUCLEOTIDE SEQUENCE</scope>
    <source>
        <strain evidence="1">CGMCC 1.15931</strain>
    </source>
</reference>
<protein>
    <submittedName>
        <fullName evidence="2">Uncharacterized protein</fullName>
    </submittedName>
</protein>
<keyword evidence="4" id="KW-1185">Reference proteome</keyword>
<dbReference type="Proteomes" id="UP000430634">
    <property type="component" value="Unassembled WGS sequence"/>
</dbReference>
<proteinExistence type="predicted"/>
<sequence>MNDQKMEIHDICDKLQKLADSGVFSPHTVEACTQGASLLKKIREVVMSSPDEGSIVEDLRSILAEQGEG</sequence>
<comment type="caution">
    <text evidence="2">The sequence shown here is derived from an EMBL/GenBank/DDBJ whole genome shotgun (WGS) entry which is preliminary data.</text>
</comment>
<evidence type="ECO:0000313" key="3">
    <source>
        <dbReference type="Proteomes" id="UP000430634"/>
    </source>
</evidence>
<dbReference type="EMBL" id="BMKG01000003">
    <property type="protein sequence ID" value="GGB89051.1"/>
    <property type="molecule type" value="Genomic_DNA"/>
</dbReference>
<gene>
    <name evidence="1" type="ORF">GCM10011572_08910</name>
    <name evidence="2" type="ORF">GM672_25570</name>
</gene>
<dbReference type="RefSeq" id="WP_155473342.1">
    <property type="nucleotide sequence ID" value="NZ_BMKG01000003.1"/>
</dbReference>
<reference evidence="2 3" key="3">
    <citation type="submission" date="2019-11" db="EMBL/GenBank/DDBJ databases">
        <title>Type strains purchased from KCTC, JCM and DSMZ.</title>
        <authorList>
            <person name="Lu H."/>
        </authorList>
    </citation>
    <scope>NUCLEOTIDE SEQUENCE [LARGE SCALE GENOMIC DNA]</scope>
    <source>
        <strain evidence="2 3">KCTC 52429</strain>
    </source>
</reference>
<dbReference type="EMBL" id="WNKZ01000130">
    <property type="protein sequence ID" value="MTV56097.1"/>
    <property type="molecule type" value="Genomic_DNA"/>
</dbReference>
<dbReference type="AlphaFoldDB" id="A0A6I3T8Z0"/>
<accession>A0A6I3T8Z0</accession>
<reference evidence="1" key="4">
    <citation type="submission" date="2024-05" db="EMBL/GenBank/DDBJ databases">
        <authorList>
            <person name="Sun Q."/>
            <person name="Zhou Y."/>
        </authorList>
    </citation>
    <scope>NUCLEOTIDE SEQUENCE</scope>
    <source>
        <strain evidence="1">CGMCC 1.15931</strain>
    </source>
</reference>
<name>A0A6I3T8Z0_9BURK</name>
<evidence type="ECO:0000313" key="1">
    <source>
        <dbReference type="EMBL" id="GGB89051.1"/>
    </source>
</evidence>
<dbReference type="Proteomes" id="UP000622638">
    <property type="component" value="Unassembled WGS sequence"/>
</dbReference>
<reference evidence="4" key="2">
    <citation type="journal article" date="2019" name="Int. J. Syst. Evol. Microbiol.">
        <title>The Global Catalogue of Microorganisms (GCM) 10K type strain sequencing project: providing services to taxonomists for standard genome sequencing and annotation.</title>
        <authorList>
            <consortium name="The Broad Institute Genomics Platform"/>
            <consortium name="The Broad Institute Genome Sequencing Center for Infectious Disease"/>
            <person name="Wu L."/>
            <person name="Ma J."/>
        </authorList>
    </citation>
    <scope>NUCLEOTIDE SEQUENCE [LARGE SCALE GENOMIC DNA]</scope>
    <source>
        <strain evidence="4">CGMCC 1.15931</strain>
    </source>
</reference>
<evidence type="ECO:0000313" key="2">
    <source>
        <dbReference type="EMBL" id="MTV56097.1"/>
    </source>
</evidence>